<dbReference type="SUPFAM" id="SSF54197">
    <property type="entry name" value="HIT-like"/>
    <property type="match status" value="1"/>
</dbReference>
<keyword evidence="4" id="KW-1185">Reference proteome</keyword>
<evidence type="ECO:0000313" key="4">
    <source>
        <dbReference type="Proteomes" id="UP000838100"/>
    </source>
</evidence>
<dbReference type="Pfam" id="PF19327">
    <property type="entry name" value="Ap4A_phos_N"/>
    <property type="match status" value="1"/>
</dbReference>
<accession>A0ABM9AFH7</accession>
<gene>
    <name evidence="3" type="ORF">SIN8267_01603</name>
</gene>
<organism evidence="3 4">
    <name type="scientific">Sinobacterium norvegicum</name>
    <dbReference type="NCBI Taxonomy" id="1641715"/>
    <lineage>
        <taxon>Bacteria</taxon>
        <taxon>Pseudomonadati</taxon>
        <taxon>Pseudomonadota</taxon>
        <taxon>Gammaproteobacteria</taxon>
        <taxon>Cellvibrionales</taxon>
        <taxon>Spongiibacteraceae</taxon>
        <taxon>Sinobacterium</taxon>
    </lineage>
</organism>
<reference evidence="3" key="1">
    <citation type="submission" date="2021-12" db="EMBL/GenBank/DDBJ databases">
        <authorList>
            <person name="Rodrigo-Torres L."/>
            <person name="Arahal R. D."/>
            <person name="Lucena T."/>
        </authorList>
    </citation>
    <scope>NUCLEOTIDE SEQUENCE</scope>
    <source>
        <strain evidence="3">CECT 8267</strain>
    </source>
</reference>
<dbReference type="EMBL" id="CAKLPX010000001">
    <property type="protein sequence ID" value="CAH0991497.1"/>
    <property type="molecule type" value="Genomic_DNA"/>
</dbReference>
<dbReference type="Pfam" id="PF09830">
    <property type="entry name" value="ATP_transf"/>
    <property type="match status" value="1"/>
</dbReference>
<feature type="domain" description="ATP adenylyltransferase C-terminal" evidence="1">
    <location>
        <begin position="187"/>
        <end position="289"/>
    </location>
</feature>
<evidence type="ECO:0000259" key="1">
    <source>
        <dbReference type="Pfam" id="PF09830"/>
    </source>
</evidence>
<dbReference type="PIRSF" id="PIRSF000846">
    <property type="entry name" value="ATP_adenylyltr"/>
    <property type="match status" value="1"/>
</dbReference>
<sequence>MMATVDTEGFYQLSRDNINRRIEHSIEVAETSGALQTIATAGAMAQSCGLPLMARLRKQQTNKATTNKADNPFLPYNPSLYVGDISASHVCLLNKFNVMPRHLLMVAKEEEDQSVPLTPADFFSLSFMLSNVGGLAFYNSSELSGASVNHKHLQIISSPLSDSGDFAFEGILNQSKLGDSIGCVEGFPYPHLAVRLPEHGSVSERGNFAYQNYLRMVARLSLIVDLNGWLPPYNLLMSKSWLWLVPRKQPEVEGIAVNALAYAGAIMLDSRAQLQQLAKMGFAQLLQAAAKE</sequence>
<protein>
    <recommendedName>
        <fullName evidence="5">Phosphorylase</fullName>
    </recommendedName>
</protein>
<dbReference type="InterPro" id="IPR019200">
    <property type="entry name" value="ATP_adenylylTrfase_C"/>
</dbReference>
<dbReference type="PANTHER" id="PTHR38420">
    <property type="entry name" value="AP-4-A PHOSPHORYLASE II"/>
    <property type="match status" value="1"/>
</dbReference>
<dbReference type="Proteomes" id="UP000838100">
    <property type="component" value="Unassembled WGS sequence"/>
</dbReference>
<evidence type="ECO:0000259" key="2">
    <source>
        <dbReference type="Pfam" id="PF19327"/>
    </source>
</evidence>
<dbReference type="InterPro" id="IPR045759">
    <property type="entry name" value="Ap4A_phos1/2_N"/>
</dbReference>
<dbReference type="InterPro" id="IPR043171">
    <property type="entry name" value="Ap4A_phos1/2-like"/>
</dbReference>
<dbReference type="PANTHER" id="PTHR38420:SF1">
    <property type="entry name" value="PUTATIVE (AFU_ORTHOLOGUE AFUA_5G14690)-RELATED"/>
    <property type="match status" value="1"/>
</dbReference>
<name>A0ABM9AFH7_9GAMM</name>
<dbReference type="InterPro" id="IPR036265">
    <property type="entry name" value="HIT-like_sf"/>
</dbReference>
<dbReference type="Gene3D" id="3.30.428.70">
    <property type="match status" value="1"/>
</dbReference>
<feature type="domain" description="Ap4A phosphorylase 1/2 N-terminal" evidence="2">
    <location>
        <begin position="13"/>
        <end position="163"/>
    </location>
</feature>
<comment type="caution">
    <text evidence="3">The sequence shown here is derived from an EMBL/GenBank/DDBJ whole genome shotgun (WGS) entry which is preliminary data.</text>
</comment>
<evidence type="ECO:0008006" key="5">
    <source>
        <dbReference type="Google" id="ProtNLM"/>
    </source>
</evidence>
<evidence type="ECO:0000313" key="3">
    <source>
        <dbReference type="EMBL" id="CAH0991497.1"/>
    </source>
</evidence>
<dbReference type="RefSeq" id="WP_237444145.1">
    <property type="nucleotide sequence ID" value="NZ_CAKLPX010000001.1"/>
</dbReference>
<proteinExistence type="predicted"/>
<dbReference type="InterPro" id="IPR009163">
    <property type="entry name" value="Ap4A_phos1/2"/>
</dbReference>